<gene>
    <name evidence="8" type="ORF">EVA_17739</name>
</gene>
<proteinExistence type="predicted"/>
<dbReference type="GO" id="GO:0005886">
    <property type="term" value="C:plasma membrane"/>
    <property type="evidence" value="ECO:0007669"/>
    <property type="project" value="UniProtKB-SubCell"/>
</dbReference>
<sequence>MKQCTQRQRSARQGWLLILPLLLGCLVFYGAPFFQVLLRTFQNGISKHFVGWSNYQYMLQSSAFRLAFGNTMKFLLVSIPLMLVLAFAVALLLRTQAKKH</sequence>
<organism evidence="8">
    <name type="scientific">gut metagenome</name>
    <dbReference type="NCBI Taxonomy" id="749906"/>
    <lineage>
        <taxon>unclassified sequences</taxon>
        <taxon>metagenomes</taxon>
        <taxon>organismal metagenomes</taxon>
    </lineage>
</organism>
<keyword evidence="3" id="KW-1003">Cell membrane</keyword>
<keyword evidence="4 7" id="KW-0812">Transmembrane</keyword>
<feature type="transmembrane region" description="Helical" evidence="7">
    <location>
        <begin position="74"/>
        <end position="93"/>
    </location>
</feature>
<evidence type="ECO:0000256" key="5">
    <source>
        <dbReference type="ARBA" id="ARBA00022989"/>
    </source>
</evidence>
<reference evidence="8" key="1">
    <citation type="journal article" date="2012" name="PLoS ONE">
        <title>Gene sets for utilization of primary and secondary nutrition supplies in the distal gut of endangered iberian lynx.</title>
        <authorList>
            <person name="Alcaide M."/>
            <person name="Messina E."/>
            <person name="Richter M."/>
            <person name="Bargiela R."/>
            <person name="Peplies J."/>
            <person name="Huws S.A."/>
            <person name="Newbold C.J."/>
            <person name="Golyshin P.N."/>
            <person name="Simon M.A."/>
            <person name="Lopez G."/>
            <person name="Yakimov M.M."/>
            <person name="Ferrer M."/>
        </authorList>
    </citation>
    <scope>NUCLEOTIDE SEQUENCE</scope>
</reference>
<evidence type="ECO:0000256" key="7">
    <source>
        <dbReference type="SAM" id="Phobius"/>
    </source>
</evidence>
<evidence type="ECO:0000256" key="2">
    <source>
        <dbReference type="ARBA" id="ARBA00022448"/>
    </source>
</evidence>
<evidence type="ECO:0000256" key="4">
    <source>
        <dbReference type="ARBA" id="ARBA00022692"/>
    </source>
</evidence>
<evidence type="ECO:0000256" key="1">
    <source>
        <dbReference type="ARBA" id="ARBA00004651"/>
    </source>
</evidence>
<protein>
    <submittedName>
        <fullName evidence="8">ABC-type sugar transport system, permease component</fullName>
    </submittedName>
</protein>
<comment type="caution">
    <text evidence="8">The sequence shown here is derived from an EMBL/GenBank/DDBJ whole genome shotgun (WGS) entry which is preliminary data.</text>
</comment>
<comment type="subcellular location">
    <subcellularLocation>
        <location evidence="1">Cell membrane</location>
        <topology evidence="1">Multi-pass membrane protein</topology>
    </subcellularLocation>
</comment>
<keyword evidence="5 7" id="KW-1133">Transmembrane helix</keyword>
<dbReference type="Gene3D" id="1.10.3720.10">
    <property type="entry name" value="MetI-like"/>
    <property type="match status" value="1"/>
</dbReference>
<dbReference type="EMBL" id="AMCI01006544">
    <property type="protein sequence ID" value="EJW94155.1"/>
    <property type="molecule type" value="Genomic_DNA"/>
</dbReference>
<name>J9C2X1_9ZZZZ</name>
<feature type="transmembrane region" description="Helical" evidence="7">
    <location>
        <begin position="15"/>
        <end position="38"/>
    </location>
</feature>
<dbReference type="SUPFAM" id="SSF161098">
    <property type="entry name" value="MetI-like"/>
    <property type="match status" value="1"/>
</dbReference>
<dbReference type="InterPro" id="IPR050809">
    <property type="entry name" value="UgpAE/MalFG_permease"/>
</dbReference>
<dbReference type="InterPro" id="IPR035906">
    <property type="entry name" value="MetI-like_sf"/>
</dbReference>
<accession>J9C2X1</accession>
<dbReference type="PANTHER" id="PTHR43227">
    <property type="entry name" value="BLL4140 PROTEIN"/>
    <property type="match status" value="1"/>
</dbReference>
<dbReference type="PANTHER" id="PTHR43227:SF7">
    <property type="entry name" value="ARABINOOLIGOSACCHARIDES TRANSPORT SYSTEM PERMEASE PROTEIN ARAP"/>
    <property type="match status" value="1"/>
</dbReference>
<evidence type="ECO:0000256" key="6">
    <source>
        <dbReference type="ARBA" id="ARBA00023136"/>
    </source>
</evidence>
<evidence type="ECO:0000256" key="3">
    <source>
        <dbReference type="ARBA" id="ARBA00022475"/>
    </source>
</evidence>
<dbReference type="PROSITE" id="PS51257">
    <property type="entry name" value="PROKAR_LIPOPROTEIN"/>
    <property type="match status" value="1"/>
</dbReference>
<dbReference type="AlphaFoldDB" id="J9C2X1"/>
<feature type="non-terminal residue" evidence="8">
    <location>
        <position position="100"/>
    </location>
</feature>
<keyword evidence="8" id="KW-0762">Sugar transport</keyword>
<keyword evidence="2" id="KW-0813">Transport</keyword>
<evidence type="ECO:0000313" key="8">
    <source>
        <dbReference type="EMBL" id="EJW94155.1"/>
    </source>
</evidence>
<keyword evidence="6 7" id="KW-0472">Membrane</keyword>